<proteinExistence type="predicted"/>
<sequence length="75" mass="8330">VNRSGGDGEPSFTIDTSIKSSFQFINSRRKSCSSFDARRQRASSLGRSLSPIDKTLPHETTRVFNKTFNNAGNFT</sequence>
<accession>S4NQI4</accession>
<feature type="non-terminal residue" evidence="1">
    <location>
        <position position="1"/>
    </location>
</feature>
<feature type="non-terminal residue" evidence="1">
    <location>
        <position position="75"/>
    </location>
</feature>
<reference evidence="1" key="2">
    <citation type="submission" date="2013-05" db="EMBL/GenBank/DDBJ databases">
        <authorList>
            <person name="Carter J.-M."/>
            <person name="Baker S.C."/>
            <person name="Pink R."/>
            <person name="Carter D.R.F."/>
            <person name="Collins A."/>
            <person name="Tomlin J."/>
            <person name="Gibbs M."/>
            <person name="Breuker C.J."/>
        </authorList>
    </citation>
    <scope>NUCLEOTIDE SEQUENCE</scope>
    <source>
        <tissue evidence="1">Ovary</tissue>
    </source>
</reference>
<protein>
    <submittedName>
        <fullName evidence="1">Uncharacterized protein</fullName>
    </submittedName>
</protein>
<dbReference type="EMBL" id="GAIX01013236">
    <property type="protein sequence ID" value="JAA79324.1"/>
    <property type="molecule type" value="Transcribed_RNA"/>
</dbReference>
<dbReference type="AlphaFoldDB" id="S4NQI4"/>
<organism evidence="1">
    <name type="scientific">Pararge aegeria</name>
    <name type="common">speckled wood butterfly</name>
    <dbReference type="NCBI Taxonomy" id="116150"/>
    <lineage>
        <taxon>Eukaryota</taxon>
        <taxon>Metazoa</taxon>
        <taxon>Ecdysozoa</taxon>
        <taxon>Arthropoda</taxon>
        <taxon>Hexapoda</taxon>
        <taxon>Insecta</taxon>
        <taxon>Pterygota</taxon>
        <taxon>Neoptera</taxon>
        <taxon>Endopterygota</taxon>
        <taxon>Lepidoptera</taxon>
        <taxon>Glossata</taxon>
        <taxon>Ditrysia</taxon>
        <taxon>Papilionoidea</taxon>
        <taxon>Nymphalidae</taxon>
        <taxon>Satyrinae</taxon>
        <taxon>Satyrini</taxon>
        <taxon>Parargina</taxon>
        <taxon>Pararge</taxon>
    </lineage>
</organism>
<name>S4NQI4_9NEOP</name>
<reference evidence="1" key="1">
    <citation type="journal article" date="2013" name="BMC Genomics">
        <title>Unscrambling butterfly oogenesis.</title>
        <authorList>
            <person name="Carter J.M."/>
            <person name="Baker S.C."/>
            <person name="Pink R."/>
            <person name="Carter D.R."/>
            <person name="Collins A."/>
            <person name="Tomlin J."/>
            <person name="Gibbs M."/>
            <person name="Breuker C.J."/>
        </authorList>
    </citation>
    <scope>NUCLEOTIDE SEQUENCE</scope>
    <source>
        <tissue evidence="1">Ovary</tissue>
    </source>
</reference>
<evidence type="ECO:0000313" key="1">
    <source>
        <dbReference type="EMBL" id="JAA79324.1"/>
    </source>
</evidence>